<dbReference type="InterPro" id="IPR025904">
    <property type="entry name" value="Tubulin-like"/>
</dbReference>
<gene>
    <name evidence="1" type="ORF">OMM_15231</name>
</gene>
<dbReference type="Pfam" id="PF13809">
    <property type="entry name" value="Tubulin_2"/>
    <property type="match status" value="1"/>
</dbReference>
<feature type="non-terminal residue" evidence="1">
    <location>
        <position position="1"/>
    </location>
</feature>
<dbReference type="Proteomes" id="UP000189670">
    <property type="component" value="Unassembled WGS sequence"/>
</dbReference>
<proteinExistence type="predicted"/>
<comment type="caution">
    <text evidence="1">The sequence shown here is derived from an EMBL/GenBank/DDBJ whole genome shotgun (WGS) entry which is preliminary data.</text>
</comment>
<sequence>YSFGNSFHCNWSGQESVESFPPPFDYTYLLEGQNEANEGIGSKGEEYSMYQMVAEVIFQEFTQGDFAGLKRAIRVNLKNFIDNACVHEFWKSSSQISSDNLKGDTYTTRFCSFGLSAITFPVERVHRACACRLAKNILEHWQQNVIDQPLDILFTSFLTAPEINFVQGGVSKT</sequence>
<name>A0A1V1NQM3_9BACT</name>
<evidence type="ECO:0000313" key="2">
    <source>
        <dbReference type="Proteomes" id="UP000189670"/>
    </source>
</evidence>
<organism evidence="1 2">
    <name type="scientific">Candidatus Magnetoglobus multicellularis str. Araruama</name>
    <dbReference type="NCBI Taxonomy" id="890399"/>
    <lineage>
        <taxon>Bacteria</taxon>
        <taxon>Pseudomonadati</taxon>
        <taxon>Thermodesulfobacteriota</taxon>
        <taxon>Desulfobacteria</taxon>
        <taxon>Desulfobacterales</taxon>
        <taxon>Desulfobacteraceae</taxon>
        <taxon>Candidatus Magnetoglobus</taxon>
    </lineage>
</organism>
<protein>
    <submittedName>
        <fullName evidence="1">Uncharacterized protein</fullName>
    </submittedName>
</protein>
<reference evidence="2" key="1">
    <citation type="submission" date="2012-11" db="EMBL/GenBank/DDBJ databases">
        <authorList>
            <person name="Lucero-Rivera Y.E."/>
            <person name="Tovar-Ramirez D."/>
        </authorList>
    </citation>
    <scope>NUCLEOTIDE SEQUENCE [LARGE SCALE GENOMIC DNA]</scope>
    <source>
        <strain evidence="2">Araruama</strain>
    </source>
</reference>
<dbReference type="AlphaFoldDB" id="A0A1V1NQM3"/>
<accession>A0A1V1NQM3</accession>
<evidence type="ECO:0000313" key="1">
    <source>
        <dbReference type="EMBL" id="ETR64863.1"/>
    </source>
</evidence>
<dbReference type="EMBL" id="ATBP01003535">
    <property type="protein sequence ID" value="ETR64863.1"/>
    <property type="molecule type" value="Genomic_DNA"/>
</dbReference>